<sequence>MPHISGRGAFLFFAHTLPPQRAAPAGTRCSHCLLPAARFSFTTKSQYQLSGQFNGRFRKSSGIPAQ</sequence>
<name>A0A2M4B7D9_9DIPT</name>
<reference evidence="1" key="1">
    <citation type="submission" date="2018-01" db="EMBL/GenBank/DDBJ databases">
        <title>An insight into the sialome of Amazonian anophelines.</title>
        <authorList>
            <person name="Ribeiro J.M."/>
            <person name="Scarpassa V."/>
            <person name="Calvo E."/>
        </authorList>
    </citation>
    <scope>NUCLEOTIDE SEQUENCE</scope>
    <source>
        <tissue evidence="1">Salivary glands</tissue>
    </source>
</reference>
<accession>A0A2M4B7D9</accession>
<organism evidence="1">
    <name type="scientific">Anopheles triannulatus</name>
    <dbReference type="NCBI Taxonomy" id="58253"/>
    <lineage>
        <taxon>Eukaryota</taxon>
        <taxon>Metazoa</taxon>
        <taxon>Ecdysozoa</taxon>
        <taxon>Arthropoda</taxon>
        <taxon>Hexapoda</taxon>
        <taxon>Insecta</taxon>
        <taxon>Pterygota</taxon>
        <taxon>Neoptera</taxon>
        <taxon>Endopterygota</taxon>
        <taxon>Diptera</taxon>
        <taxon>Nematocera</taxon>
        <taxon>Culicoidea</taxon>
        <taxon>Culicidae</taxon>
        <taxon>Anophelinae</taxon>
        <taxon>Anopheles</taxon>
    </lineage>
</organism>
<dbReference type="EMBL" id="GGFK01015648">
    <property type="protein sequence ID" value="MBW48969.1"/>
    <property type="molecule type" value="Transcribed_RNA"/>
</dbReference>
<evidence type="ECO:0000313" key="1">
    <source>
        <dbReference type="EMBL" id="MBW48969.1"/>
    </source>
</evidence>
<proteinExistence type="predicted"/>
<dbReference type="AlphaFoldDB" id="A0A2M4B7D9"/>
<protein>
    <submittedName>
        <fullName evidence="1">Putative secreted protein</fullName>
    </submittedName>
</protein>